<evidence type="ECO:0000313" key="2">
    <source>
        <dbReference type="Proteomes" id="UP000184105"/>
    </source>
</evidence>
<dbReference type="AlphaFoldDB" id="A0AAX2F1X8"/>
<comment type="caution">
    <text evidence="1">The sequence shown here is derived from an EMBL/GenBank/DDBJ whole genome shotgun (WGS) entry which is preliminary data.</text>
</comment>
<gene>
    <name evidence="1" type="ORF">SAMN05444364_10498</name>
</gene>
<reference evidence="1 2" key="1">
    <citation type="submission" date="2016-11" db="EMBL/GenBank/DDBJ databases">
        <authorList>
            <person name="Varghese N."/>
            <person name="Submissions S."/>
        </authorList>
    </citation>
    <scope>NUCLEOTIDE SEQUENCE [LARGE SCALE GENOMIC DNA]</scope>
    <source>
        <strain evidence="1 2">DSM 22613</strain>
    </source>
</reference>
<name>A0AAX2F1X8_9BACT</name>
<dbReference type="Proteomes" id="UP000184105">
    <property type="component" value="Unassembled WGS sequence"/>
</dbReference>
<accession>A0AAX2F1X8</accession>
<dbReference type="RefSeq" id="WP_025836871.1">
    <property type="nucleotide sequence ID" value="NZ_BAKP01000002.1"/>
</dbReference>
<dbReference type="EMBL" id="FQWA01000004">
    <property type="protein sequence ID" value="SHF66399.1"/>
    <property type="molecule type" value="Genomic_DNA"/>
</dbReference>
<organism evidence="1 2">
    <name type="scientific">Prevotella scopos JCM 17725</name>
    <dbReference type="NCBI Taxonomy" id="1236518"/>
    <lineage>
        <taxon>Bacteria</taxon>
        <taxon>Pseudomonadati</taxon>
        <taxon>Bacteroidota</taxon>
        <taxon>Bacteroidia</taxon>
        <taxon>Bacteroidales</taxon>
        <taxon>Prevotellaceae</taxon>
        <taxon>Prevotella</taxon>
    </lineage>
</organism>
<evidence type="ECO:0008006" key="3">
    <source>
        <dbReference type="Google" id="ProtNLM"/>
    </source>
</evidence>
<sequence>MNIEGLDYNTQRERLILPQYGREIQNMVDYAVGLPTKEERQRCAETIVSIMDRMNAQNRGNFDHMEKLWDHLALMSNFKLDIDYPCDMSEALKIATKPESMTYPMSNIPVRHYGKLLFEAFEELKTMEPGDRRDAFVRSVANQMKRSLMQWGHGSSDDEKIASDLARYTDGKIQLDLDTFKFEKINTREFAQPRNKKKK</sequence>
<dbReference type="Pfam" id="PF14123">
    <property type="entry name" value="DUF4290"/>
    <property type="match status" value="1"/>
</dbReference>
<proteinExistence type="predicted"/>
<dbReference type="InterPro" id="IPR025632">
    <property type="entry name" value="DUF4290"/>
</dbReference>
<evidence type="ECO:0000313" key="1">
    <source>
        <dbReference type="EMBL" id="SHF66399.1"/>
    </source>
</evidence>
<protein>
    <recommendedName>
        <fullName evidence="3">DUF4290 domain-containing protein</fullName>
    </recommendedName>
</protein>
<keyword evidence="2" id="KW-1185">Reference proteome</keyword>